<feature type="compositionally biased region" description="Basic and acidic residues" evidence="3">
    <location>
        <begin position="1"/>
        <end position="10"/>
    </location>
</feature>
<evidence type="ECO:0000256" key="2">
    <source>
        <dbReference type="ARBA" id="ARBA00022553"/>
    </source>
</evidence>
<keyword evidence="1" id="KW-0343">GTPase activation</keyword>
<dbReference type="Pfam" id="PF20412">
    <property type="entry name" value="RALGAPB_N"/>
    <property type="match status" value="1"/>
</dbReference>
<dbReference type="InterPro" id="IPR046859">
    <property type="entry name" value="RGPA/RALGAPB_N"/>
</dbReference>
<accession>A0A9W4SIG5</accession>
<feature type="compositionally biased region" description="Low complexity" evidence="3">
    <location>
        <begin position="137"/>
        <end position="158"/>
    </location>
</feature>
<feature type="compositionally biased region" description="Basic residues" evidence="3">
    <location>
        <begin position="701"/>
        <end position="726"/>
    </location>
</feature>
<dbReference type="GO" id="GO:0005096">
    <property type="term" value="F:GTPase activator activity"/>
    <property type="evidence" value="ECO:0007669"/>
    <property type="project" value="UniProtKB-KW"/>
</dbReference>
<proteinExistence type="predicted"/>
<comment type="caution">
    <text evidence="5">The sequence shown here is derived from an EMBL/GenBank/DDBJ whole genome shotgun (WGS) entry which is preliminary data.</text>
</comment>
<protein>
    <submittedName>
        <fullName evidence="5">15824_t:CDS:1</fullName>
    </submittedName>
</protein>
<dbReference type="GO" id="GO:0051056">
    <property type="term" value="P:regulation of small GTPase mediated signal transduction"/>
    <property type="evidence" value="ECO:0007669"/>
    <property type="project" value="InterPro"/>
</dbReference>
<dbReference type="GO" id="GO:0005634">
    <property type="term" value="C:nucleus"/>
    <property type="evidence" value="ECO:0007669"/>
    <property type="project" value="InterPro"/>
</dbReference>
<organism evidence="5 6">
    <name type="scientific">Funneliformis geosporum</name>
    <dbReference type="NCBI Taxonomy" id="1117311"/>
    <lineage>
        <taxon>Eukaryota</taxon>
        <taxon>Fungi</taxon>
        <taxon>Fungi incertae sedis</taxon>
        <taxon>Mucoromycota</taxon>
        <taxon>Glomeromycotina</taxon>
        <taxon>Glomeromycetes</taxon>
        <taxon>Glomerales</taxon>
        <taxon>Glomeraceae</taxon>
        <taxon>Funneliformis</taxon>
    </lineage>
</organism>
<dbReference type="InterPro" id="IPR000331">
    <property type="entry name" value="Rap/Ran_GAP_dom"/>
</dbReference>
<dbReference type="PANTHER" id="PTHR10063:SF11">
    <property type="entry name" value="RHO GTPASE-ACTIVATING PROTEIN CG5521-RELATED"/>
    <property type="match status" value="1"/>
</dbReference>
<sequence>MDADENKSKDNSNTSILRNVSMRRPRRGTLSGGDGTSNTSAKQKIATAINHIVHRRASLSTQRPKDFLAGIIIPPLRPPSTHSSHHLPISPTQSSFPLSATAEEGSLVENNIDACNGSVNKINHNNPHSRRFGPHGSSSQYPNSSSSSVSSQKKQTSSLFSRDNKNVPKDDRMDKLLKKAKNFLDHRQRPKSRIASLWSFIDVSIEFDQAQFFQQHAEEVFDVIHKSFMSQVDKIKQKSERPMSFSSKEFLNINKTLLLLRKVFLFLPERIRGGWQRRQIAEMLSHLLDHGNHPRVRIQGFQLLLLWINDQTIELTECMHLYANAISLDLFFYDQIRTGCDDYQGKENMWRSKRTMSLGQKLIKADDRGALFPNPHPPSFHDAVQLIQLDLSSLVRLAHVAAGSTPPSENYEFPVNENIEPDNGIAIGMGIDAAFAAAKFHFELTKKQYLSIVLGTENREFAHEIVKQALMLPAGSPLYKDIVRGAVHIVGVWILSGVKCQSEPSYTPFNTPLSATSLSTTYANANVYLRRYVVLLTLVFEDHSSLTIDGGMANVEVEAQVSIYRDVLALYRSMMAEGPIELEPATWETLLSSLLVIQERTMNQSEKYAPISTVALANDFADYLVETVLYAFARSKTQQLTLWRALTNRMSISLGWSQTISQWAKIMLRMTKILSKNIYNVDLDAVELNRRLLELTTPERHFHRRRPSKNNRTRHLSLRSASRHKSSGSNSSREEIMGTDFSVFVKTANENRKSGRRPMSMHQDIGSFESKSQALLNIGATVFSEVKSNRTSSSSVFFAQPNFSSDRLSISLANFRCPDFINIEMLCWNTENALLVWKNLLCALGNLNYIQIPPNHSEAIKCIVDILDMLILIRNNQYGDVSIPLLCDFAPWLFEACDLPLAFARGRALAYAGLCKLMSCRHDKDFDEKYYSHFYRALLKGLSDQDFLITTAIINNSTRLFSQNLPGCNILYRSLIVTIRILLSKHHDHITDGTSQNAITILCSLVCIVNQLPSLKVPNISYEHLTKMNEESLSGSKFGQIDGIKFSEETINNYETHNMLLYGLCTLSFDELTSTPWSDKLVIKGCFQALLDQLYWSHLPVVTAAADCLITFAQNSSLWCEDDEIYFMILQDVFGNLIGALNEHIALQKTSHRNGRGFIIAKIFYCLLEWLMIIPSNLFTDTELCQLVFDSIEMACDVSNSESNKFQKKASSYNSKSKRSNNDHPIKFKKAEKKISVNREMGDDISINVFGADNSVEDVNFVKDIAEFVLLHLTHHLGNFSPIHGPGPIGTDTKDDELSNNYHYFSFNDTTIITLVEIPGKSSSGKYSWDSKLFYENKPFSTLNTLNNLIKPNNTVCENMIFRPDIKLVPNYSGFNSRTTLLRMDAQNISSKIFDGLPALTENCQSERTNMLDNILQYIGEQVTYSQYEATNQMYPQRSIELSSLEKELDRHTQEEFLYDKSTDLQAQSWYDNDISLRNSILQDDKINKLSRNPLYSRSTSYFSLGADFSLSKSFLPALPPVAEKHLEPYQQCRLFLSHFGWLTPESLNDDTICVLHKGNTLFRDIRLLDKRHAREVFKFALLYVGPGQEDEQSILHNTNGSEEYNEFVQSLGWEIDLTTHPGYLGGLERNASNGLTAIYYCTSTIEIIFHDVTKMPTDPNDPKQLRKKRHIGNDHVHIIWNEHYRDYRKGTIGGDFGNAQIVISPLPNGLYNVDIYRDSKIPPFGPLLHGMIISRSVLGPLVRMTAIQAYRNSLHNINSINSSNVYQHPYMERAADIQMIMSRHKNNNCSTFESFMTKIFVSEDLPV</sequence>
<dbReference type="GO" id="GO:0005737">
    <property type="term" value="C:cytoplasm"/>
    <property type="evidence" value="ECO:0007669"/>
    <property type="project" value="TreeGrafter"/>
</dbReference>
<dbReference type="SUPFAM" id="SSF48371">
    <property type="entry name" value="ARM repeat"/>
    <property type="match status" value="1"/>
</dbReference>
<dbReference type="InterPro" id="IPR035974">
    <property type="entry name" value="Rap/Ran-GAP_sf"/>
</dbReference>
<dbReference type="PROSITE" id="PS50085">
    <property type="entry name" value="RAPGAP"/>
    <property type="match status" value="1"/>
</dbReference>
<feature type="domain" description="Rap-GAP" evidence="4">
    <location>
        <begin position="1566"/>
        <end position="1781"/>
    </location>
</feature>
<dbReference type="SUPFAM" id="SSF111347">
    <property type="entry name" value="Rap/Ran-GAP"/>
    <property type="match status" value="1"/>
</dbReference>
<reference evidence="5" key="1">
    <citation type="submission" date="2022-08" db="EMBL/GenBank/DDBJ databases">
        <authorList>
            <person name="Kallberg Y."/>
            <person name="Tangrot J."/>
            <person name="Rosling A."/>
        </authorList>
    </citation>
    <scope>NUCLEOTIDE SEQUENCE</scope>
    <source>
        <strain evidence="5">Wild A</strain>
    </source>
</reference>
<dbReference type="Proteomes" id="UP001153678">
    <property type="component" value="Unassembled WGS sequence"/>
</dbReference>
<evidence type="ECO:0000313" key="6">
    <source>
        <dbReference type="Proteomes" id="UP001153678"/>
    </source>
</evidence>
<keyword evidence="2" id="KW-0597">Phosphoprotein</keyword>
<dbReference type="EMBL" id="CAMKVN010000725">
    <property type="protein sequence ID" value="CAI2170637.1"/>
    <property type="molecule type" value="Genomic_DNA"/>
</dbReference>
<dbReference type="OrthoDB" id="19311at2759"/>
<dbReference type="Pfam" id="PF02145">
    <property type="entry name" value="Rap_GAP"/>
    <property type="match status" value="1"/>
</dbReference>
<feature type="compositionally biased region" description="Basic and acidic residues" evidence="3">
    <location>
        <begin position="162"/>
        <end position="172"/>
    </location>
</feature>
<dbReference type="FunFam" id="3.40.50.11210:FF:000001">
    <property type="entry name" value="Ral GTPase-activating protein subunit alpha-1 isoform 1"/>
    <property type="match status" value="1"/>
</dbReference>
<dbReference type="PANTHER" id="PTHR10063">
    <property type="entry name" value="TUBERIN"/>
    <property type="match status" value="1"/>
</dbReference>
<keyword evidence="6" id="KW-1185">Reference proteome</keyword>
<dbReference type="InterPro" id="IPR016024">
    <property type="entry name" value="ARM-type_fold"/>
</dbReference>
<dbReference type="InterPro" id="IPR027107">
    <property type="entry name" value="Tuberin/Ral-act_asu"/>
</dbReference>
<feature type="region of interest" description="Disordered" evidence="3">
    <location>
        <begin position="118"/>
        <end position="172"/>
    </location>
</feature>
<evidence type="ECO:0000256" key="3">
    <source>
        <dbReference type="SAM" id="MobiDB-lite"/>
    </source>
</evidence>
<dbReference type="Gene3D" id="3.40.50.11210">
    <property type="entry name" value="Rap/Ran-GAP"/>
    <property type="match status" value="1"/>
</dbReference>
<feature type="region of interest" description="Disordered" evidence="3">
    <location>
        <begin position="1"/>
        <end position="41"/>
    </location>
</feature>
<evidence type="ECO:0000313" key="5">
    <source>
        <dbReference type="EMBL" id="CAI2170637.1"/>
    </source>
</evidence>
<gene>
    <name evidence="5" type="ORF">FWILDA_LOCUS4679</name>
</gene>
<name>A0A9W4SIG5_9GLOM</name>
<evidence type="ECO:0000256" key="1">
    <source>
        <dbReference type="ARBA" id="ARBA00022468"/>
    </source>
</evidence>
<feature type="region of interest" description="Disordered" evidence="3">
    <location>
        <begin position="699"/>
        <end position="734"/>
    </location>
</feature>
<evidence type="ECO:0000259" key="4">
    <source>
        <dbReference type="PROSITE" id="PS50085"/>
    </source>
</evidence>